<dbReference type="EMBL" id="MU129101">
    <property type="protein sequence ID" value="KAF9506744.1"/>
    <property type="molecule type" value="Genomic_DNA"/>
</dbReference>
<organism evidence="2 3">
    <name type="scientific">Hydnum rufescens UP504</name>
    <dbReference type="NCBI Taxonomy" id="1448309"/>
    <lineage>
        <taxon>Eukaryota</taxon>
        <taxon>Fungi</taxon>
        <taxon>Dikarya</taxon>
        <taxon>Basidiomycota</taxon>
        <taxon>Agaricomycotina</taxon>
        <taxon>Agaricomycetes</taxon>
        <taxon>Cantharellales</taxon>
        <taxon>Hydnaceae</taxon>
        <taxon>Hydnum</taxon>
    </lineage>
</organism>
<sequence length="218" mass="24501">MAYSKAADEKWPNNKGPDSECPNGYMPTENTPNEHAINNENMGIDWPREPHPIEVGVRFYIKTSPEPGPTNNNLQQETPTKTRPMSPPPLPDNISQTKHSQTTTCQMGPHHTRIAKQDPTEQTPPHEKLNEPHTRCGGCVVLYKVSYPLNHTLKARHTTPSLPLHINHVMTPATNSTCKESRTNNLRSERLEDAGNPCTTHRHQWVCGDFQEPTPTTP</sequence>
<evidence type="ECO:0000256" key="1">
    <source>
        <dbReference type="SAM" id="MobiDB-lite"/>
    </source>
</evidence>
<feature type="compositionally biased region" description="Polar residues" evidence="1">
    <location>
        <begin position="69"/>
        <end position="83"/>
    </location>
</feature>
<feature type="region of interest" description="Disordered" evidence="1">
    <location>
        <begin position="62"/>
        <end position="97"/>
    </location>
</feature>
<feature type="compositionally biased region" description="Basic and acidic residues" evidence="1">
    <location>
        <begin position="1"/>
        <end position="12"/>
    </location>
</feature>
<reference evidence="2" key="1">
    <citation type="journal article" date="2020" name="Nat. Commun.">
        <title>Large-scale genome sequencing of mycorrhizal fungi provides insights into the early evolution of symbiotic traits.</title>
        <authorList>
            <person name="Miyauchi S."/>
            <person name="Kiss E."/>
            <person name="Kuo A."/>
            <person name="Drula E."/>
            <person name="Kohler A."/>
            <person name="Sanchez-Garcia M."/>
            <person name="Morin E."/>
            <person name="Andreopoulos B."/>
            <person name="Barry K.W."/>
            <person name="Bonito G."/>
            <person name="Buee M."/>
            <person name="Carver A."/>
            <person name="Chen C."/>
            <person name="Cichocki N."/>
            <person name="Clum A."/>
            <person name="Culley D."/>
            <person name="Crous P.W."/>
            <person name="Fauchery L."/>
            <person name="Girlanda M."/>
            <person name="Hayes R.D."/>
            <person name="Keri Z."/>
            <person name="LaButti K."/>
            <person name="Lipzen A."/>
            <person name="Lombard V."/>
            <person name="Magnuson J."/>
            <person name="Maillard F."/>
            <person name="Murat C."/>
            <person name="Nolan M."/>
            <person name="Ohm R.A."/>
            <person name="Pangilinan J."/>
            <person name="Pereira M.F."/>
            <person name="Perotto S."/>
            <person name="Peter M."/>
            <person name="Pfister S."/>
            <person name="Riley R."/>
            <person name="Sitrit Y."/>
            <person name="Stielow J.B."/>
            <person name="Szollosi G."/>
            <person name="Zifcakova L."/>
            <person name="Stursova M."/>
            <person name="Spatafora J.W."/>
            <person name="Tedersoo L."/>
            <person name="Vaario L.M."/>
            <person name="Yamada A."/>
            <person name="Yan M."/>
            <person name="Wang P."/>
            <person name="Xu J."/>
            <person name="Bruns T."/>
            <person name="Baldrian P."/>
            <person name="Vilgalys R."/>
            <person name="Dunand C."/>
            <person name="Henrissat B."/>
            <person name="Grigoriev I.V."/>
            <person name="Hibbett D."/>
            <person name="Nagy L.G."/>
            <person name="Martin F.M."/>
        </authorList>
    </citation>
    <scope>NUCLEOTIDE SEQUENCE</scope>
    <source>
        <strain evidence="2">UP504</strain>
    </source>
</reference>
<gene>
    <name evidence="2" type="ORF">BS47DRAFT_1367147</name>
</gene>
<name>A0A9P6AJY5_9AGAM</name>
<feature type="compositionally biased region" description="Polar residues" evidence="1">
    <location>
        <begin position="28"/>
        <end position="41"/>
    </location>
</feature>
<evidence type="ECO:0000313" key="3">
    <source>
        <dbReference type="Proteomes" id="UP000886523"/>
    </source>
</evidence>
<comment type="caution">
    <text evidence="2">The sequence shown here is derived from an EMBL/GenBank/DDBJ whole genome shotgun (WGS) entry which is preliminary data.</text>
</comment>
<protein>
    <submittedName>
        <fullName evidence="2">Uncharacterized protein</fullName>
    </submittedName>
</protein>
<proteinExistence type="predicted"/>
<dbReference type="Proteomes" id="UP000886523">
    <property type="component" value="Unassembled WGS sequence"/>
</dbReference>
<evidence type="ECO:0000313" key="2">
    <source>
        <dbReference type="EMBL" id="KAF9506744.1"/>
    </source>
</evidence>
<feature type="region of interest" description="Disordered" evidence="1">
    <location>
        <begin position="1"/>
        <end position="50"/>
    </location>
</feature>
<accession>A0A9P6AJY5</accession>
<dbReference type="AlphaFoldDB" id="A0A9P6AJY5"/>
<keyword evidence="3" id="KW-1185">Reference proteome</keyword>